<sequence length="151" mass="17195">MPDSLHIEELPPLKLPLIKKLYKQYYPAGKAKSDELILTAIQAGNIVALLRLKNIDRFRLLTGMLVIPDYRGTGVGKSLLAHCKQHIFKESDYCFAFSHLESYYSQYGFKSITTDELPPALRISFLRYVESGKDLIPMQFSSEHAVNCELL</sequence>
<reference evidence="2 3" key="1">
    <citation type="submission" date="2013-09" db="EMBL/GenBank/DDBJ databases">
        <title>Whole genome shotgun sequence of Vibrio azureus NBRC 104587.</title>
        <authorList>
            <person name="Isaki S."/>
            <person name="Hosoyama A."/>
            <person name="Numata M."/>
            <person name="Hashimoto M."/>
            <person name="Hosoyama Y."/>
            <person name="Tsuchikane K."/>
            <person name="Noguchi M."/>
            <person name="Hirakata S."/>
            <person name="Ichikawa N."/>
            <person name="Ohji S."/>
            <person name="Yamazoe A."/>
            <person name="Fujita N."/>
        </authorList>
    </citation>
    <scope>NUCLEOTIDE SEQUENCE [LARGE SCALE GENOMIC DNA]</scope>
    <source>
        <strain evidence="2 3">NBRC 104587</strain>
    </source>
</reference>
<dbReference type="Gene3D" id="3.40.630.30">
    <property type="match status" value="1"/>
</dbReference>
<feature type="domain" description="N-acetyltransferase" evidence="1">
    <location>
        <begin position="5"/>
        <end position="128"/>
    </location>
</feature>
<dbReference type="PROSITE" id="PS51186">
    <property type="entry name" value="GNAT"/>
    <property type="match status" value="1"/>
</dbReference>
<evidence type="ECO:0000259" key="1">
    <source>
        <dbReference type="PROSITE" id="PS51186"/>
    </source>
</evidence>
<gene>
    <name evidence="2" type="ORF">VAZ01S_134_00020</name>
</gene>
<evidence type="ECO:0000313" key="3">
    <source>
        <dbReference type="Proteomes" id="UP000016567"/>
    </source>
</evidence>
<dbReference type="CDD" id="cd04301">
    <property type="entry name" value="NAT_SF"/>
    <property type="match status" value="1"/>
</dbReference>
<accession>U3CIT6</accession>
<keyword evidence="3" id="KW-1185">Reference proteome</keyword>
<dbReference type="InterPro" id="IPR000182">
    <property type="entry name" value="GNAT_dom"/>
</dbReference>
<evidence type="ECO:0000313" key="2">
    <source>
        <dbReference type="EMBL" id="GAD78153.1"/>
    </source>
</evidence>
<dbReference type="Pfam" id="PF13508">
    <property type="entry name" value="Acetyltransf_7"/>
    <property type="match status" value="1"/>
</dbReference>
<protein>
    <recommendedName>
        <fullName evidence="1">N-acetyltransferase domain-containing protein</fullName>
    </recommendedName>
</protein>
<comment type="caution">
    <text evidence="2">The sequence shown here is derived from an EMBL/GenBank/DDBJ whole genome shotgun (WGS) entry which is preliminary data.</text>
</comment>
<dbReference type="GO" id="GO:0016747">
    <property type="term" value="F:acyltransferase activity, transferring groups other than amino-acyl groups"/>
    <property type="evidence" value="ECO:0007669"/>
    <property type="project" value="InterPro"/>
</dbReference>
<proteinExistence type="predicted"/>
<dbReference type="Proteomes" id="UP000016567">
    <property type="component" value="Unassembled WGS sequence"/>
</dbReference>
<dbReference type="EMBL" id="BATL01000134">
    <property type="protein sequence ID" value="GAD78153.1"/>
    <property type="molecule type" value="Genomic_DNA"/>
</dbReference>
<name>U3CIT6_9VIBR</name>
<dbReference type="AlphaFoldDB" id="U3CIT6"/>
<dbReference type="eggNOG" id="COG3153">
    <property type="taxonomic scope" value="Bacteria"/>
</dbReference>
<dbReference type="STRING" id="1219077.VAZ01S_134_00020"/>
<dbReference type="InterPro" id="IPR016181">
    <property type="entry name" value="Acyl_CoA_acyltransferase"/>
</dbReference>
<dbReference type="SUPFAM" id="SSF55729">
    <property type="entry name" value="Acyl-CoA N-acyltransferases (Nat)"/>
    <property type="match status" value="1"/>
</dbReference>
<dbReference type="OrthoDB" id="7845888at2"/>
<dbReference type="RefSeq" id="WP_021711885.1">
    <property type="nucleotide sequence ID" value="NZ_BAOB01000318.1"/>
</dbReference>
<organism evidence="2 3">
    <name type="scientific">Vibrio azureus NBRC 104587</name>
    <dbReference type="NCBI Taxonomy" id="1219077"/>
    <lineage>
        <taxon>Bacteria</taxon>
        <taxon>Pseudomonadati</taxon>
        <taxon>Pseudomonadota</taxon>
        <taxon>Gammaproteobacteria</taxon>
        <taxon>Vibrionales</taxon>
        <taxon>Vibrionaceae</taxon>
        <taxon>Vibrio</taxon>
    </lineage>
</organism>